<organism evidence="2 3">
    <name type="scientific">Leptospira tipperaryensis</name>
    <dbReference type="NCBI Taxonomy" id="2564040"/>
    <lineage>
        <taxon>Bacteria</taxon>
        <taxon>Pseudomonadati</taxon>
        <taxon>Spirochaetota</taxon>
        <taxon>Spirochaetia</taxon>
        <taxon>Leptospirales</taxon>
        <taxon>Leptospiraceae</taxon>
        <taxon>Leptospira</taxon>
    </lineage>
</organism>
<feature type="transmembrane region" description="Helical" evidence="1">
    <location>
        <begin position="117"/>
        <end position="140"/>
    </location>
</feature>
<gene>
    <name evidence="2" type="ORF">A0128_14390</name>
</gene>
<dbReference type="RefSeq" id="WP_069608148.1">
    <property type="nucleotide sequence ID" value="NZ_CP015217.1"/>
</dbReference>
<sequence length="142" mass="15256">MVSGITLIVLSILAVPSLLLAKKPDAKELLAKISPYQGWIGLVFCFWGIYGIVFQGLLGLGWLPTWPIYWVTALAGNIVQAVLGFILGFGTISTYVLSKNEEAKKKGAELLAKLAPIQGKLGIFGIAVGIWTIVASFLFYGV</sequence>
<protein>
    <submittedName>
        <fullName evidence="2">Uncharacterized protein</fullName>
    </submittedName>
</protein>
<name>A0A1D7UZC0_9LEPT</name>
<evidence type="ECO:0000313" key="2">
    <source>
        <dbReference type="EMBL" id="AOP34930.1"/>
    </source>
</evidence>
<evidence type="ECO:0000313" key="3">
    <source>
        <dbReference type="Proteomes" id="UP000094197"/>
    </source>
</evidence>
<feature type="transmembrane region" description="Helical" evidence="1">
    <location>
        <begin position="37"/>
        <end position="63"/>
    </location>
</feature>
<feature type="transmembrane region" description="Helical" evidence="1">
    <location>
        <begin position="70"/>
        <end position="97"/>
    </location>
</feature>
<dbReference type="KEGG" id="laj:A0128_14390"/>
<keyword evidence="1" id="KW-0472">Membrane</keyword>
<dbReference type="Proteomes" id="UP000094197">
    <property type="component" value="Chromosome 1"/>
</dbReference>
<proteinExistence type="predicted"/>
<keyword evidence="1" id="KW-0812">Transmembrane</keyword>
<accession>A0A1D7UZC0</accession>
<dbReference type="AlphaFoldDB" id="A0A1D7UZC0"/>
<keyword evidence="1" id="KW-1133">Transmembrane helix</keyword>
<evidence type="ECO:0000256" key="1">
    <source>
        <dbReference type="SAM" id="Phobius"/>
    </source>
</evidence>
<dbReference type="OrthoDB" id="343946at2"/>
<reference evidence="2 3" key="1">
    <citation type="submission" date="2016-04" db="EMBL/GenBank/DDBJ databases">
        <title>Complete genome seqeunce of Leptospira alstonii serovar Room22.</title>
        <authorList>
            <person name="Nally J.E."/>
            <person name="Bayles D.O."/>
            <person name="Hurley D."/>
            <person name="Fanning S."/>
            <person name="McMahon B.J."/>
            <person name="Arent Z."/>
        </authorList>
    </citation>
    <scope>NUCLEOTIDE SEQUENCE [LARGE SCALE GENOMIC DNA]</scope>
    <source>
        <strain evidence="2 3">GWTS #1</strain>
    </source>
</reference>
<keyword evidence="3" id="KW-1185">Reference proteome</keyword>
<dbReference type="EMBL" id="CP015217">
    <property type="protein sequence ID" value="AOP34930.1"/>
    <property type="molecule type" value="Genomic_DNA"/>
</dbReference>